<keyword evidence="1" id="KW-0472">Membrane</keyword>
<reference evidence="2" key="1">
    <citation type="submission" date="2015-12" db="EMBL/GenBank/DDBJ databases">
        <title>Gene expression during late stages of embryo sac development: a critical building block for successful pollen-pistil interactions.</title>
        <authorList>
            <person name="Liu Y."/>
            <person name="Joly V."/>
            <person name="Sabar M."/>
            <person name="Matton D.P."/>
        </authorList>
    </citation>
    <scope>NUCLEOTIDE SEQUENCE</scope>
</reference>
<proteinExistence type="predicted"/>
<feature type="transmembrane region" description="Helical" evidence="1">
    <location>
        <begin position="51"/>
        <end position="69"/>
    </location>
</feature>
<sequence>MLKKMFFYGAIKDFKTIIWGSIFLVMLYCLEMCMLDSLLCQGNLVGSYLDIYGTNFEVLFLCKTVHLVLEASTRRRRRNKHIK</sequence>
<feature type="transmembrane region" description="Helical" evidence="1">
    <location>
        <begin position="16"/>
        <end position="39"/>
    </location>
</feature>
<keyword evidence="1" id="KW-0812">Transmembrane</keyword>
<protein>
    <submittedName>
        <fullName evidence="2">Putative ovule protein</fullName>
    </submittedName>
</protein>
<dbReference type="EMBL" id="GEDG01020479">
    <property type="protein sequence ID" value="JAP19089.1"/>
    <property type="molecule type" value="Transcribed_RNA"/>
</dbReference>
<keyword evidence="1" id="KW-1133">Transmembrane helix</keyword>
<organism evidence="2">
    <name type="scientific">Solanum chacoense</name>
    <name type="common">Chaco potato</name>
    <dbReference type="NCBI Taxonomy" id="4108"/>
    <lineage>
        <taxon>Eukaryota</taxon>
        <taxon>Viridiplantae</taxon>
        <taxon>Streptophyta</taxon>
        <taxon>Embryophyta</taxon>
        <taxon>Tracheophyta</taxon>
        <taxon>Spermatophyta</taxon>
        <taxon>Magnoliopsida</taxon>
        <taxon>eudicotyledons</taxon>
        <taxon>Gunneridae</taxon>
        <taxon>Pentapetalae</taxon>
        <taxon>asterids</taxon>
        <taxon>lamiids</taxon>
        <taxon>Solanales</taxon>
        <taxon>Solanaceae</taxon>
        <taxon>Solanoideae</taxon>
        <taxon>Solaneae</taxon>
        <taxon>Solanum</taxon>
    </lineage>
</organism>
<evidence type="ECO:0000256" key="1">
    <source>
        <dbReference type="SAM" id="Phobius"/>
    </source>
</evidence>
<dbReference type="AlphaFoldDB" id="A0A0V0HF45"/>
<evidence type="ECO:0000313" key="2">
    <source>
        <dbReference type="EMBL" id="JAP19089.1"/>
    </source>
</evidence>
<accession>A0A0V0HF45</accession>
<name>A0A0V0HF45_SOLCH</name>